<protein>
    <submittedName>
        <fullName evidence="2">Uncharacterized protein</fullName>
    </submittedName>
</protein>
<proteinExistence type="predicted"/>
<evidence type="ECO:0000313" key="1">
    <source>
        <dbReference type="Proteomes" id="UP000887569"/>
    </source>
</evidence>
<evidence type="ECO:0000313" key="2">
    <source>
        <dbReference type="WBParaSite" id="PgR093_g019_t01"/>
    </source>
</evidence>
<sequence>MSAPIYTPFIISSTNALRNRKSTALSNNRDDRQRAISNRFSTNMDHVSPFQSRSSFCEEIRDNRLRPPQTQNGNGECLRSLDSNSSSFQMRPLNYGNAVFIGTNSVISSSIDDHHFVGISRKRIAYEPESARIRPWEGRMKKQKQLLDRSVHLNDISADCGTNGSTVTNGTDLEDDIVDVEGDDESAIADVAEMAISRADGSIVEQSSFVASTSRGAQLANLRAKLMNTEKELRKFQQEEYRCRRAIEENEYLKGELQIAYSRIKQLETMLLERNAKLKDILSENFMKTIKLNRLKAEVGEDIFDMCST</sequence>
<name>A0A915C680_PARUN</name>
<accession>A0A915C680</accession>
<dbReference type="WBParaSite" id="PgR093_g019_t01">
    <property type="protein sequence ID" value="PgR093_g019_t01"/>
    <property type="gene ID" value="PgR093_g019"/>
</dbReference>
<reference evidence="2" key="1">
    <citation type="submission" date="2022-11" db="UniProtKB">
        <authorList>
            <consortium name="WormBaseParasite"/>
        </authorList>
    </citation>
    <scope>IDENTIFICATION</scope>
</reference>
<organism evidence="1 2">
    <name type="scientific">Parascaris univalens</name>
    <name type="common">Nematode worm</name>
    <dbReference type="NCBI Taxonomy" id="6257"/>
    <lineage>
        <taxon>Eukaryota</taxon>
        <taxon>Metazoa</taxon>
        <taxon>Ecdysozoa</taxon>
        <taxon>Nematoda</taxon>
        <taxon>Chromadorea</taxon>
        <taxon>Rhabditida</taxon>
        <taxon>Spirurina</taxon>
        <taxon>Ascaridomorpha</taxon>
        <taxon>Ascaridoidea</taxon>
        <taxon>Ascarididae</taxon>
        <taxon>Parascaris</taxon>
    </lineage>
</organism>
<keyword evidence="1" id="KW-1185">Reference proteome</keyword>
<dbReference type="Proteomes" id="UP000887569">
    <property type="component" value="Unplaced"/>
</dbReference>
<dbReference type="AlphaFoldDB" id="A0A915C680"/>